<sequence length="46" mass="5037">MKRLVCDRVFKKKLPAEDREDEAAAEAGGEIITFDSCLLPTASLTP</sequence>
<evidence type="ECO:0000313" key="2">
    <source>
        <dbReference type="Proteomes" id="UP000662314"/>
    </source>
</evidence>
<organism evidence="1 2">
    <name type="scientific">Dendronalium phyllosphericum CENA369</name>
    <dbReference type="NCBI Taxonomy" id="1725256"/>
    <lineage>
        <taxon>Bacteria</taxon>
        <taxon>Bacillati</taxon>
        <taxon>Cyanobacteriota</taxon>
        <taxon>Cyanophyceae</taxon>
        <taxon>Nostocales</taxon>
        <taxon>Nostocaceae</taxon>
        <taxon>Dendronalium</taxon>
        <taxon>Dendronalium phyllosphericum</taxon>
    </lineage>
</organism>
<reference evidence="1 2" key="1">
    <citation type="journal article" date="2021" name="Int. J. Syst. Evol. Microbiol.">
        <title>Amazonocrinis nigriterrae gen. nov., sp. nov., Atlanticothrix silvestris gen. nov., sp. nov. and Dendronalium phyllosphericum gen. nov., sp. nov., nostocacean cyanobacteria from Brazilian environments.</title>
        <authorList>
            <person name="Alvarenga D.O."/>
            <person name="Andreote A.P.D."/>
            <person name="Branco L.H.Z."/>
            <person name="Delbaje E."/>
            <person name="Cruz R.B."/>
            <person name="Varani A.M."/>
            <person name="Fiore M.F."/>
        </authorList>
    </citation>
    <scope>NUCLEOTIDE SEQUENCE [LARGE SCALE GENOMIC DNA]</scope>
    <source>
        <strain evidence="1 2">CENA369</strain>
    </source>
</reference>
<keyword evidence="2" id="KW-1185">Reference proteome</keyword>
<comment type="caution">
    <text evidence="1">The sequence shown here is derived from an EMBL/GenBank/DDBJ whole genome shotgun (WGS) entry which is preliminary data.</text>
</comment>
<dbReference type="RefSeq" id="WP_214433767.1">
    <property type="nucleotide sequence ID" value="NZ_CAWPUQ010000332.1"/>
</dbReference>
<proteinExistence type="predicted"/>
<dbReference type="EMBL" id="JAECZA010000093">
    <property type="protein sequence ID" value="MBH8574966.1"/>
    <property type="molecule type" value="Genomic_DNA"/>
</dbReference>
<dbReference type="AlphaFoldDB" id="A0A8J7I3A2"/>
<protein>
    <submittedName>
        <fullName evidence="1">Uncharacterized protein</fullName>
    </submittedName>
</protein>
<accession>A0A8J7I3A2</accession>
<dbReference type="Proteomes" id="UP000662314">
    <property type="component" value="Unassembled WGS sequence"/>
</dbReference>
<evidence type="ECO:0000313" key="1">
    <source>
        <dbReference type="EMBL" id="MBH8574966.1"/>
    </source>
</evidence>
<gene>
    <name evidence="1" type="ORF">I8752_18485</name>
</gene>
<name>A0A8J7I3A2_9NOST</name>